<evidence type="ECO:0000256" key="1">
    <source>
        <dbReference type="SAM" id="MobiDB-lite"/>
    </source>
</evidence>
<sequence length="362" mass="37608">MERSVPSSAAPATRRALALAWVAGMTMSLLPTPARADVEAVSIRFEAAGACPSEAEFLASVRSYTTRWTLVADGTLATRTIHVRVSGGAKTASGKLVVASADGAPSEREIAGPNCVAVSHALGVMVAVAIDPRAGMHDEPETKPDPPPDDPAPPPVIVTPSPVVERPKDVPESRSAPPASPSGHVRVSLDARAEVTTAVIDRALPALGVSMTIEPAGNVSSSWLRAWRPSLGIGLRQSLPSQKALEGGSADFLWTAGHLRACPFRLTIEAVVELSPCVEMNVGRLGASADGFVGAKAASMLWADIGASMWAAVNLSDRVFLSSTVTLMTPLDRRPFTLATGETIARVPPRGFLGGIGVGLRL</sequence>
<dbReference type="STRING" id="1391654.AKJ09_00910"/>
<evidence type="ECO:0000313" key="2">
    <source>
        <dbReference type="EMBL" id="AKU94246.1"/>
    </source>
</evidence>
<reference evidence="2 3" key="1">
    <citation type="submission" date="2015-08" db="EMBL/GenBank/DDBJ databases">
        <authorList>
            <person name="Babu N.S."/>
            <person name="Beckwith C.J."/>
            <person name="Beseler K.G."/>
            <person name="Brison A."/>
            <person name="Carone J.V."/>
            <person name="Caskin T.P."/>
            <person name="Diamond M."/>
            <person name="Durham M.E."/>
            <person name="Foxe J.M."/>
            <person name="Go M."/>
            <person name="Henderson B.A."/>
            <person name="Jones I.B."/>
            <person name="McGettigan J.A."/>
            <person name="Micheletti S.J."/>
            <person name="Nasrallah M.E."/>
            <person name="Ortiz D."/>
            <person name="Piller C.R."/>
            <person name="Privatt S.R."/>
            <person name="Schneider S.L."/>
            <person name="Sharp S."/>
            <person name="Smith T.C."/>
            <person name="Stanton J.D."/>
            <person name="Ullery H.E."/>
            <person name="Wilson R.J."/>
            <person name="Serrano M.G."/>
            <person name="Buck G."/>
            <person name="Lee V."/>
            <person name="Wang Y."/>
            <person name="Carvalho R."/>
            <person name="Voegtly L."/>
            <person name="Shi R."/>
            <person name="Duckworth R."/>
            <person name="Johnson A."/>
            <person name="Loviza R."/>
            <person name="Walstead R."/>
            <person name="Shah Z."/>
            <person name="Kiflezghi M."/>
            <person name="Wade K."/>
            <person name="Ball S.L."/>
            <person name="Bradley K.W."/>
            <person name="Asai D.J."/>
            <person name="Bowman C.A."/>
            <person name="Russell D.A."/>
            <person name="Pope W.H."/>
            <person name="Jacobs-Sera D."/>
            <person name="Hendrix R.W."/>
            <person name="Hatfull G.F."/>
        </authorList>
    </citation>
    <scope>NUCLEOTIDE SEQUENCE [LARGE SCALE GENOMIC DNA]</scope>
    <source>
        <strain evidence="2 3">DSM 27648</strain>
    </source>
</reference>
<protein>
    <submittedName>
        <fullName evidence="2">Uncharacterized protein</fullName>
    </submittedName>
</protein>
<feature type="region of interest" description="Disordered" evidence="1">
    <location>
        <begin position="135"/>
        <end position="185"/>
    </location>
</feature>
<proteinExistence type="predicted"/>
<dbReference type="Proteomes" id="UP000064967">
    <property type="component" value="Chromosome"/>
</dbReference>
<name>A0A0K1PLI3_9BACT</name>
<feature type="compositionally biased region" description="Basic and acidic residues" evidence="1">
    <location>
        <begin position="135"/>
        <end position="146"/>
    </location>
</feature>
<dbReference type="AlphaFoldDB" id="A0A0K1PLI3"/>
<gene>
    <name evidence="2" type="ORF">AKJ09_00910</name>
</gene>
<organism evidence="2 3">
    <name type="scientific">Labilithrix luteola</name>
    <dbReference type="NCBI Taxonomy" id="1391654"/>
    <lineage>
        <taxon>Bacteria</taxon>
        <taxon>Pseudomonadati</taxon>
        <taxon>Myxococcota</taxon>
        <taxon>Polyangia</taxon>
        <taxon>Polyangiales</taxon>
        <taxon>Labilitrichaceae</taxon>
        <taxon>Labilithrix</taxon>
    </lineage>
</organism>
<dbReference type="KEGG" id="llu:AKJ09_00910"/>
<evidence type="ECO:0000313" key="3">
    <source>
        <dbReference type="Proteomes" id="UP000064967"/>
    </source>
</evidence>
<dbReference type="EMBL" id="CP012333">
    <property type="protein sequence ID" value="AKU94246.1"/>
    <property type="molecule type" value="Genomic_DNA"/>
</dbReference>
<keyword evidence="3" id="KW-1185">Reference proteome</keyword>
<accession>A0A0K1PLI3</accession>